<evidence type="ECO:0000256" key="9">
    <source>
        <dbReference type="ARBA" id="ARBA00023136"/>
    </source>
</evidence>
<keyword evidence="14" id="KW-0675">Receptor</keyword>
<sequence length="788" mass="83897">MRGNKRAAAVVAIAFGLGAADAARAETFNIAPGRLGEVAAAIGARAGITVAVTDPELAGRLSPGVRGTFSVRAALERALRGTGAEAVFYDRVTVRIIRARAKPRPVRQKPAVIPLPMPDPPAVPDEIVVTASKQNILLENYPGSAKIIDFEPAWLSRNGARGTAALTETLPTLSSTNLGRGRNKLYVRGISDSSFNGPTQATVGQYLGDARLNYNAPDPDLNLYDLKRVEVLAGPQGTLYGAGSLGGVVRLVPNAPDSAEAYATASTGVSATRFGGIGGDAAAMLNLPLAKGRMALRLVVYGTREPGYIDDPSRNLRDINDSLSFGQRLMFRMEDLAGWTIDAGMVVQNIKTDDGQYVLRGDPPLERSNALAQPFRNDYRLAYVTARRPVFGGTELVSTTSFVLHDLKTVFDATGSDGTTSPRRFEEKNNIALLSNETRLWGGGRRTPWVAGMAGIYSVSRLSRLLGSPDDPSQIAGVRNRQVEFSLFGQASHPIASSLIATGGGRLTVSDGAGTLLDAVGGGEEESSRARVRFAGSAALDWHLSPSLSAFLHYQQGFRPGGFAVASGSVVESQEFEADDLSQIELGIRWRDKARDRLSIRAAIFGVDWNHVQADLVDDSGLPATANIGSGRVYGLDGEITWRALPAWTLTVAAFLNYSNLIGTASAAANADAITLPNVPRDGVRVGSQWRFELARDVTLTGEASAHYVGQSHLGATPPLDVMQGQYLVSAIGARIDFARFGISLDISNIGDARANTFAFGNPFGLGRQNQVTPLRPRTIRLGLDARF</sequence>
<dbReference type="Proteomes" id="UP000229081">
    <property type="component" value="Chromosome"/>
</dbReference>
<name>A0A2K8ME92_9SPHN</name>
<keyword evidence="12" id="KW-0732">Signal</keyword>
<evidence type="ECO:0000313" key="15">
    <source>
        <dbReference type="Proteomes" id="UP000229081"/>
    </source>
</evidence>
<dbReference type="RefSeq" id="WP_100282014.1">
    <property type="nucleotide sequence ID" value="NZ_CP024923.1"/>
</dbReference>
<dbReference type="SUPFAM" id="SSF56935">
    <property type="entry name" value="Porins"/>
    <property type="match status" value="1"/>
</dbReference>
<keyword evidence="3" id="KW-1134">Transmembrane beta strand</keyword>
<keyword evidence="6" id="KW-0408">Iron</keyword>
<evidence type="ECO:0000256" key="10">
    <source>
        <dbReference type="ARBA" id="ARBA00023237"/>
    </source>
</evidence>
<keyword evidence="15" id="KW-1185">Reference proteome</keyword>
<dbReference type="EMBL" id="CP024923">
    <property type="protein sequence ID" value="ATY32205.1"/>
    <property type="molecule type" value="Genomic_DNA"/>
</dbReference>
<comment type="similarity">
    <text evidence="11">Belongs to the TonB-dependent receptor family.</text>
</comment>
<keyword evidence="10" id="KW-0998">Cell outer membrane</keyword>
<evidence type="ECO:0000256" key="3">
    <source>
        <dbReference type="ARBA" id="ARBA00022452"/>
    </source>
</evidence>
<dbReference type="PANTHER" id="PTHR32552">
    <property type="entry name" value="FERRICHROME IRON RECEPTOR-RELATED"/>
    <property type="match status" value="1"/>
</dbReference>
<evidence type="ECO:0000256" key="6">
    <source>
        <dbReference type="ARBA" id="ARBA00023004"/>
    </source>
</evidence>
<dbReference type="OrthoDB" id="9760333at2"/>
<evidence type="ECO:0000256" key="8">
    <source>
        <dbReference type="ARBA" id="ARBA00023077"/>
    </source>
</evidence>
<dbReference type="AlphaFoldDB" id="A0A2K8ME92"/>
<proteinExistence type="inferred from homology"/>
<comment type="subcellular location">
    <subcellularLocation>
        <location evidence="1">Cell outer membrane</location>
        <topology evidence="1">Multi-pass membrane protein</topology>
    </subcellularLocation>
</comment>
<dbReference type="KEGG" id="sphc:CVN68_09630"/>
<dbReference type="InterPro" id="IPR039426">
    <property type="entry name" value="TonB-dep_rcpt-like"/>
</dbReference>
<protein>
    <submittedName>
        <fullName evidence="14">TonB-dependent receptor</fullName>
    </submittedName>
</protein>
<feature type="signal peptide" evidence="12">
    <location>
        <begin position="1"/>
        <end position="22"/>
    </location>
</feature>
<dbReference type="Gene3D" id="3.55.50.30">
    <property type="match status" value="1"/>
</dbReference>
<keyword evidence="8 11" id="KW-0798">TonB box</keyword>
<dbReference type="InterPro" id="IPR036942">
    <property type="entry name" value="Beta-barrel_TonB_sf"/>
</dbReference>
<dbReference type="Gene3D" id="2.40.170.20">
    <property type="entry name" value="TonB-dependent receptor, beta-barrel domain"/>
    <property type="match status" value="1"/>
</dbReference>
<feature type="chain" id="PRO_5014648794" evidence="12">
    <location>
        <begin position="23"/>
        <end position="788"/>
    </location>
</feature>
<reference evidence="14 15" key="1">
    <citation type="submission" date="2017-11" db="EMBL/GenBank/DDBJ databases">
        <title>Complete genome sequence of Sphingomonas sp. Strain Cra20, a psychrotolerant potential plant growth promoting rhizobacteria.</title>
        <authorList>
            <person name="Luo Y."/>
        </authorList>
    </citation>
    <scope>NUCLEOTIDE SEQUENCE [LARGE SCALE GENOMIC DNA]</scope>
    <source>
        <strain evidence="14 15">Cra20</strain>
    </source>
</reference>
<dbReference type="PANTHER" id="PTHR32552:SF81">
    <property type="entry name" value="TONB-DEPENDENT OUTER MEMBRANE RECEPTOR"/>
    <property type="match status" value="1"/>
</dbReference>
<organism evidence="14 15">
    <name type="scientific">Sphingomonas psychrotolerans</name>
    <dbReference type="NCBI Taxonomy" id="1327635"/>
    <lineage>
        <taxon>Bacteria</taxon>
        <taxon>Pseudomonadati</taxon>
        <taxon>Pseudomonadota</taxon>
        <taxon>Alphaproteobacteria</taxon>
        <taxon>Sphingomonadales</taxon>
        <taxon>Sphingomonadaceae</taxon>
        <taxon>Sphingomonas</taxon>
    </lineage>
</organism>
<gene>
    <name evidence="14" type="ORF">CVN68_09630</name>
</gene>
<dbReference type="InterPro" id="IPR012910">
    <property type="entry name" value="Plug_dom"/>
</dbReference>
<evidence type="ECO:0000256" key="11">
    <source>
        <dbReference type="RuleBase" id="RU003357"/>
    </source>
</evidence>
<keyword evidence="2" id="KW-0813">Transport</keyword>
<evidence type="ECO:0000256" key="12">
    <source>
        <dbReference type="SAM" id="SignalP"/>
    </source>
</evidence>
<dbReference type="GO" id="GO:0006826">
    <property type="term" value="P:iron ion transport"/>
    <property type="evidence" value="ECO:0007669"/>
    <property type="project" value="UniProtKB-KW"/>
</dbReference>
<keyword evidence="5" id="KW-0812">Transmembrane</keyword>
<evidence type="ECO:0000256" key="5">
    <source>
        <dbReference type="ARBA" id="ARBA00022692"/>
    </source>
</evidence>
<accession>A0A2K8ME92</accession>
<keyword evidence="9 11" id="KW-0472">Membrane</keyword>
<dbReference type="InterPro" id="IPR011662">
    <property type="entry name" value="Secretin/TonB_short_N"/>
</dbReference>
<evidence type="ECO:0000259" key="13">
    <source>
        <dbReference type="SMART" id="SM00965"/>
    </source>
</evidence>
<evidence type="ECO:0000256" key="1">
    <source>
        <dbReference type="ARBA" id="ARBA00004571"/>
    </source>
</evidence>
<evidence type="ECO:0000313" key="14">
    <source>
        <dbReference type="EMBL" id="ATY32205.1"/>
    </source>
</evidence>
<dbReference type="GO" id="GO:0009279">
    <property type="term" value="C:cell outer membrane"/>
    <property type="evidence" value="ECO:0007669"/>
    <property type="project" value="UniProtKB-SubCell"/>
</dbReference>
<dbReference type="Pfam" id="PF00593">
    <property type="entry name" value="TonB_dep_Rec_b-barrel"/>
    <property type="match status" value="1"/>
</dbReference>
<keyword evidence="7" id="KW-0406">Ion transport</keyword>
<evidence type="ECO:0000256" key="4">
    <source>
        <dbReference type="ARBA" id="ARBA00022496"/>
    </source>
</evidence>
<feature type="domain" description="Secretin/TonB short N-terminal" evidence="13">
    <location>
        <begin position="48"/>
        <end position="99"/>
    </location>
</feature>
<evidence type="ECO:0000256" key="7">
    <source>
        <dbReference type="ARBA" id="ARBA00023065"/>
    </source>
</evidence>
<evidence type="ECO:0000256" key="2">
    <source>
        <dbReference type="ARBA" id="ARBA00022448"/>
    </source>
</evidence>
<keyword evidence="4" id="KW-0410">Iron transport</keyword>
<dbReference type="InterPro" id="IPR000531">
    <property type="entry name" value="Beta-barrel_TonB"/>
</dbReference>
<dbReference type="SMART" id="SM00965">
    <property type="entry name" value="STN"/>
    <property type="match status" value="1"/>
</dbReference>
<dbReference type="Pfam" id="PF07715">
    <property type="entry name" value="Plug"/>
    <property type="match status" value="1"/>
</dbReference>